<dbReference type="Proteomes" id="UP000465601">
    <property type="component" value="Unassembled WGS sequence"/>
</dbReference>
<dbReference type="Gene3D" id="3.30.457.10">
    <property type="entry name" value="Copper amine oxidase-like, N-terminal domain"/>
    <property type="match status" value="1"/>
</dbReference>
<dbReference type="InterPro" id="IPR036415">
    <property type="entry name" value="Lamin_tail_dom_sf"/>
</dbReference>
<proteinExistence type="predicted"/>
<dbReference type="Gene3D" id="3.60.15.10">
    <property type="entry name" value="Ribonuclease Z/Hydroxyacylglutathione hydrolase-like"/>
    <property type="match status" value="1"/>
</dbReference>
<evidence type="ECO:0000313" key="2">
    <source>
        <dbReference type="EMBL" id="KAB3529698.1"/>
    </source>
</evidence>
<dbReference type="InterPro" id="IPR036582">
    <property type="entry name" value="Mao_N_sf"/>
</dbReference>
<organism evidence="2 3">
    <name type="scientific">Alkaliphilus serpentinus</name>
    <dbReference type="NCBI Taxonomy" id="1482731"/>
    <lineage>
        <taxon>Bacteria</taxon>
        <taxon>Bacillati</taxon>
        <taxon>Bacillota</taxon>
        <taxon>Clostridia</taxon>
        <taxon>Peptostreptococcales</taxon>
        <taxon>Natronincolaceae</taxon>
        <taxon>Alkaliphilus</taxon>
    </lineage>
</organism>
<dbReference type="Pfam" id="PF07833">
    <property type="entry name" value="Cu_amine_oxidN1"/>
    <property type="match status" value="1"/>
</dbReference>
<dbReference type="SUPFAM" id="SSF74853">
    <property type="entry name" value="Lamin A/C globular tail domain"/>
    <property type="match status" value="1"/>
</dbReference>
<protein>
    <recommendedName>
        <fullName evidence="1">Copper amine oxidase-like N-terminal domain-containing protein</fullName>
    </recommendedName>
</protein>
<dbReference type="RefSeq" id="WP_151865999.1">
    <property type="nucleotide sequence ID" value="NZ_WBZB01000026.1"/>
</dbReference>
<dbReference type="EMBL" id="WBZB01000026">
    <property type="protein sequence ID" value="KAB3529698.1"/>
    <property type="molecule type" value="Genomic_DNA"/>
</dbReference>
<keyword evidence="3" id="KW-1185">Reference proteome</keyword>
<dbReference type="InterPro" id="IPR012854">
    <property type="entry name" value="Cu_amine_oxidase-like_N"/>
</dbReference>
<feature type="domain" description="Copper amine oxidase-like N-terminal" evidence="1">
    <location>
        <begin position="34"/>
        <end position="139"/>
    </location>
</feature>
<evidence type="ECO:0000313" key="3">
    <source>
        <dbReference type="Proteomes" id="UP000465601"/>
    </source>
</evidence>
<dbReference type="Gene3D" id="2.60.40.1260">
    <property type="entry name" value="Lamin Tail domain"/>
    <property type="match status" value="1"/>
</dbReference>
<dbReference type="InterPro" id="IPR052159">
    <property type="entry name" value="Competence_DNA_uptake"/>
</dbReference>
<evidence type="ECO:0000259" key="1">
    <source>
        <dbReference type="Pfam" id="PF07833"/>
    </source>
</evidence>
<gene>
    <name evidence="2" type="ORF">F8153_08855</name>
</gene>
<sequence length="484" mass="55583">MKCKVMLPIIMIIILITVLQTFAGEGDIRIRFEGHQINDMPNQAAIINNVPSLSLELVADKFGMSYEYNSEERNIQGKIGDSNIRFKLGSKFVYINEERIPLESSPMRINGYIMIPIDFIRKVFKGKVTWDEEERIINIYRDNNIEVHFIDVGEGESILIDYKDYHILINSGGEEDGIIVRNYLKNQGVKDIQLYISTNYNLHEKSGLKDVMESFNIYKFLYSGDKKEADELRGNLSLMPSNNVVVFLTYKDMKMDLSNGVHLKLMKNSLDNPTIILQHTNIELLLKGTLDNRSYKDFKDTEIIKLNISSVEDLTNLEILENINPKVVIIDASYNSFIEDSEELDESTSYAVYEKLKELEVEVYDTKADGSIVLKTDGEKYELDTREFSGIVIRQLDLINHRITLQNHSKKNFDLGGCIVEDKENNVYYIEKNSIVKAGHQNIFDLIKEGQEKDVQGDFVIRDNFVTDKGTLYDTKGNVIAEIK</sequence>
<comment type="caution">
    <text evidence="2">The sequence shown here is derived from an EMBL/GenBank/DDBJ whole genome shotgun (WGS) entry which is preliminary data.</text>
</comment>
<accession>A0A833M758</accession>
<dbReference type="SUPFAM" id="SSF55383">
    <property type="entry name" value="Copper amine oxidase, domain N"/>
    <property type="match status" value="1"/>
</dbReference>
<dbReference type="InterPro" id="IPR036866">
    <property type="entry name" value="RibonucZ/Hydroxyglut_hydro"/>
</dbReference>
<name>A0A833M758_9FIRM</name>
<dbReference type="PANTHER" id="PTHR30619:SF1">
    <property type="entry name" value="RECOMBINATION PROTEIN 2"/>
    <property type="match status" value="1"/>
</dbReference>
<dbReference type="AlphaFoldDB" id="A0A833M758"/>
<dbReference type="OrthoDB" id="9761531at2"/>
<dbReference type="PANTHER" id="PTHR30619">
    <property type="entry name" value="DNA INTERNALIZATION/COMPETENCE PROTEIN COMEC/REC2"/>
    <property type="match status" value="1"/>
</dbReference>
<reference evidence="2 3" key="1">
    <citation type="submission" date="2019-10" db="EMBL/GenBank/DDBJ databases">
        <title>Alkaliphilus serpentinus sp. nov. and Alkaliphilus pronyensis sp. nov., two novel anaerobic alkaliphilic species isolated from the serpentinized-hosted hydrothermal field of the Prony Bay (New Caledonia).</title>
        <authorList>
            <person name="Postec A."/>
        </authorList>
    </citation>
    <scope>NUCLEOTIDE SEQUENCE [LARGE SCALE GENOMIC DNA]</scope>
    <source>
        <strain evidence="2 3">LacT</strain>
    </source>
</reference>